<organism evidence="1 2">
    <name type="scientific">Cylindrobasidium torrendii FP15055 ss-10</name>
    <dbReference type="NCBI Taxonomy" id="1314674"/>
    <lineage>
        <taxon>Eukaryota</taxon>
        <taxon>Fungi</taxon>
        <taxon>Dikarya</taxon>
        <taxon>Basidiomycota</taxon>
        <taxon>Agaricomycotina</taxon>
        <taxon>Agaricomycetes</taxon>
        <taxon>Agaricomycetidae</taxon>
        <taxon>Agaricales</taxon>
        <taxon>Marasmiineae</taxon>
        <taxon>Physalacriaceae</taxon>
        <taxon>Cylindrobasidium</taxon>
    </lineage>
</organism>
<name>A0A0D7BLE1_9AGAR</name>
<keyword evidence="2" id="KW-1185">Reference proteome</keyword>
<evidence type="ECO:0000313" key="1">
    <source>
        <dbReference type="EMBL" id="KIY70959.1"/>
    </source>
</evidence>
<accession>A0A0D7BLE1</accession>
<protein>
    <submittedName>
        <fullName evidence="1">Uncharacterized protein</fullName>
    </submittedName>
</protein>
<gene>
    <name evidence="1" type="ORF">CYLTODRAFT_487603</name>
</gene>
<dbReference type="EMBL" id="KN880460">
    <property type="protein sequence ID" value="KIY70959.1"/>
    <property type="molecule type" value="Genomic_DNA"/>
</dbReference>
<dbReference type="SUPFAM" id="SSF52047">
    <property type="entry name" value="RNI-like"/>
    <property type="match status" value="1"/>
</dbReference>
<dbReference type="Proteomes" id="UP000054007">
    <property type="component" value="Unassembled WGS sequence"/>
</dbReference>
<evidence type="ECO:0000313" key="2">
    <source>
        <dbReference type="Proteomes" id="UP000054007"/>
    </source>
</evidence>
<dbReference type="Gene3D" id="3.80.10.10">
    <property type="entry name" value="Ribonuclease Inhibitor"/>
    <property type="match status" value="1"/>
</dbReference>
<dbReference type="Gene3D" id="1.20.1280.50">
    <property type="match status" value="1"/>
</dbReference>
<sequence length="582" mass="64918">MAESTVNIVQSYQACPAENCPCPYHRIGIPEPEDFGNAFEALQAFDALRMTNEQPTPGEETSILASIASLSTSLNDVHSIIVELQATRNAITPRIKAYQEVALDIKESIDEHRLLLSALRRLSAELLVEIFSHVVEEELFEPTEQAILPDALRTKHFPSPLPHLALTCQRWNSVVFGTPKLWSRINIDLCVENIPETDEVSQYYSQLSRHFTRTARTETPLTISIGTCNAADDNYDLNPITFLLLSYAFRITHLTLFLPPEALERLNSIGPHFTSLVYATVVNTVWDETDEVFEAFGQSTTLRTFNAINFDKLRDVHIPIGVKHLSLRHHSIPHSDEDYDILRDDSYGLPEHINVLTNLKGLATLCIDIGGNDVRLNGMWLSLPALEQLTVTSLCNKPIYVLLQHITVPSLECLTLSSSLGSADSFAAHYFQAIGDMVQRSACRLTYLELAFRAKPSPVPMLTALYRLSTLKHLTIRHRTKSRIVEIFGDKGLHKEGEMLLPALRTLVLEGTPIITKPLPALADWINVRAHSASLEKVVINSMVPGLSALGSNDAMRMARFRKRLEKLDGLEVDAGFSTVGL</sequence>
<dbReference type="InterPro" id="IPR032675">
    <property type="entry name" value="LRR_dom_sf"/>
</dbReference>
<dbReference type="OrthoDB" id="3221235at2759"/>
<reference evidence="1 2" key="1">
    <citation type="journal article" date="2015" name="Fungal Genet. Biol.">
        <title>Evolution of novel wood decay mechanisms in Agaricales revealed by the genome sequences of Fistulina hepatica and Cylindrobasidium torrendii.</title>
        <authorList>
            <person name="Floudas D."/>
            <person name="Held B.W."/>
            <person name="Riley R."/>
            <person name="Nagy L.G."/>
            <person name="Koehler G."/>
            <person name="Ransdell A.S."/>
            <person name="Younus H."/>
            <person name="Chow J."/>
            <person name="Chiniquy J."/>
            <person name="Lipzen A."/>
            <person name="Tritt A."/>
            <person name="Sun H."/>
            <person name="Haridas S."/>
            <person name="LaButti K."/>
            <person name="Ohm R.A."/>
            <person name="Kues U."/>
            <person name="Blanchette R.A."/>
            <person name="Grigoriev I.V."/>
            <person name="Minto R.E."/>
            <person name="Hibbett D.S."/>
        </authorList>
    </citation>
    <scope>NUCLEOTIDE SEQUENCE [LARGE SCALE GENOMIC DNA]</scope>
    <source>
        <strain evidence="1 2">FP15055 ss-10</strain>
    </source>
</reference>
<dbReference type="AlphaFoldDB" id="A0A0D7BLE1"/>
<proteinExistence type="predicted"/>